<organism evidence="4">
    <name type="scientific">uncultured Thiotrichaceae bacterium</name>
    <dbReference type="NCBI Taxonomy" id="298394"/>
    <lineage>
        <taxon>Bacteria</taxon>
        <taxon>Pseudomonadati</taxon>
        <taxon>Pseudomonadota</taxon>
        <taxon>Gammaproteobacteria</taxon>
        <taxon>Thiotrichales</taxon>
        <taxon>Thiotrichaceae</taxon>
        <taxon>environmental samples</taxon>
    </lineage>
</organism>
<accession>A0A6S6TB78</accession>
<name>A0A6S6TB78_9GAMM</name>
<dbReference type="SUPFAM" id="SSF53850">
    <property type="entry name" value="Periplasmic binding protein-like II"/>
    <property type="match status" value="1"/>
</dbReference>
<sequence length="222" mass="24966">MPVKQLLSRCSLRSLIAYSLFILLYTPCFLTNACANEELVNSPHFTAEEQAWMAEHPEVSIVFFTGLPPYLMEEDGKYSGILADYVKLLSEQTGISFRIQSQPSWGQVLETANSRKADIIGSVLANKNFTSHYNFTLSTGSSKFFVFGSKLTNKRIESVADLSGTQVGYIASSRHLESYAQQNKNIEFIPFQTADDILDAVANGKIDFFLRTEFSQFLLQRK</sequence>
<dbReference type="PANTHER" id="PTHR35936">
    <property type="entry name" value="MEMBRANE-BOUND LYTIC MUREIN TRANSGLYCOSYLASE F"/>
    <property type="match status" value="1"/>
</dbReference>
<evidence type="ECO:0000259" key="3">
    <source>
        <dbReference type="Pfam" id="PF00497"/>
    </source>
</evidence>
<gene>
    <name evidence="4" type="ORF">HELGO_WM45997</name>
</gene>
<evidence type="ECO:0000313" key="4">
    <source>
        <dbReference type="EMBL" id="CAA6816305.1"/>
    </source>
</evidence>
<comment type="similarity">
    <text evidence="1">Belongs to the bacterial solute-binding protein 3 family.</text>
</comment>
<dbReference type="Gene3D" id="3.40.190.10">
    <property type="entry name" value="Periplasmic binding protein-like II"/>
    <property type="match status" value="2"/>
</dbReference>
<reference evidence="4" key="1">
    <citation type="submission" date="2020-01" db="EMBL/GenBank/DDBJ databases">
        <authorList>
            <person name="Meier V. D."/>
            <person name="Meier V D."/>
        </authorList>
    </citation>
    <scope>NUCLEOTIDE SEQUENCE</scope>
    <source>
        <strain evidence="4">HLG_WM_MAG_08</strain>
    </source>
</reference>
<dbReference type="EMBL" id="CACVAV010000261">
    <property type="protein sequence ID" value="CAA6816305.1"/>
    <property type="molecule type" value="Genomic_DNA"/>
</dbReference>
<feature type="domain" description="Solute-binding protein family 3/N-terminal" evidence="3">
    <location>
        <begin position="66"/>
        <end position="138"/>
    </location>
</feature>
<feature type="non-terminal residue" evidence="4">
    <location>
        <position position="222"/>
    </location>
</feature>
<dbReference type="AlphaFoldDB" id="A0A6S6TB78"/>
<proteinExistence type="inferred from homology"/>
<dbReference type="Pfam" id="PF00497">
    <property type="entry name" value="SBP_bac_3"/>
    <property type="match status" value="1"/>
</dbReference>
<evidence type="ECO:0000256" key="2">
    <source>
        <dbReference type="ARBA" id="ARBA00022729"/>
    </source>
</evidence>
<dbReference type="InterPro" id="IPR001638">
    <property type="entry name" value="Solute-binding_3/MltF_N"/>
</dbReference>
<dbReference type="PANTHER" id="PTHR35936:SF35">
    <property type="entry name" value="L-CYSTINE-BINDING PROTEIN TCYJ"/>
    <property type="match status" value="1"/>
</dbReference>
<evidence type="ECO:0000256" key="1">
    <source>
        <dbReference type="ARBA" id="ARBA00010333"/>
    </source>
</evidence>
<protein>
    <recommendedName>
        <fullName evidence="3">Solute-binding protein family 3/N-terminal domain-containing protein</fullName>
    </recommendedName>
</protein>
<keyword evidence="2" id="KW-0732">Signal</keyword>